<dbReference type="EMBL" id="ANOG01000974">
    <property type="protein sequence ID" value="EMI16259.1"/>
    <property type="molecule type" value="Genomic_DNA"/>
</dbReference>
<dbReference type="Gene3D" id="2.60.120.10">
    <property type="entry name" value="Jelly Rolls"/>
    <property type="match status" value="1"/>
</dbReference>
<organism evidence="2 3">
    <name type="scientific">Rhodopirellula maiorica SM1</name>
    <dbReference type="NCBI Taxonomy" id="1265738"/>
    <lineage>
        <taxon>Bacteria</taxon>
        <taxon>Pseudomonadati</taxon>
        <taxon>Planctomycetota</taxon>
        <taxon>Planctomycetia</taxon>
        <taxon>Pirellulales</taxon>
        <taxon>Pirellulaceae</taxon>
        <taxon>Novipirellula</taxon>
    </lineage>
</organism>
<dbReference type="AlphaFoldDB" id="M5RQN1"/>
<evidence type="ECO:0000313" key="2">
    <source>
        <dbReference type="EMBL" id="EMI16259.1"/>
    </source>
</evidence>
<dbReference type="InterPro" id="IPR014710">
    <property type="entry name" value="RmlC-like_jellyroll"/>
</dbReference>
<protein>
    <submittedName>
        <fullName evidence="2">Cupin 2 conserved barrel domain-containing protein</fullName>
    </submittedName>
</protein>
<keyword evidence="3" id="KW-1185">Reference proteome</keyword>
<evidence type="ECO:0000313" key="3">
    <source>
        <dbReference type="Proteomes" id="UP000011991"/>
    </source>
</evidence>
<feature type="domain" description="Cupin type-2" evidence="1">
    <location>
        <begin position="59"/>
        <end position="113"/>
    </location>
</feature>
<comment type="caution">
    <text evidence="2">The sequence shown here is derived from an EMBL/GenBank/DDBJ whole genome shotgun (WGS) entry which is preliminary data.</text>
</comment>
<sequence>MLVNRSPATFLSRRYVHSLGNLKMDIPQIHSEADGAIGTMGQIHLAAGKQVAMRQWREDPGQYSESHCRDYETVGFLLTGVIEIELDGGKATIEAGDSWLVPEGAPHRYRIVEPIVAIEATSPPACFGDRDEMDSITHKQHTS</sequence>
<dbReference type="Proteomes" id="UP000011991">
    <property type="component" value="Unassembled WGS sequence"/>
</dbReference>
<dbReference type="PATRIC" id="fig|1265738.3.peg.6789"/>
<evidence type="ECO:0000259" key="1">
    <source>
        <dbReference type="Pfam" id="PF07883"/>
    </source>
</evidence>
<reference evidence="2 3" key="1">
    <citation type="journal article" date="2013" name="Mar. Genomics">
        <title>Expression of sulfatases in Rhodopirellula baltica and the diversity of sulfatases in the genus Rhodopirellula.</title>
        <authorList>
            <person name="Wegner C.E."/>
            <person name="Richter-Heitmann T."/>
            <person name="Klindworth A."/>
            <person name="Klockow C."/>
            <person name="Richter M."/>
            <person name="Achstetter T."/>
            <person name="Glockner F.O."/>
            <person name="Harder J."/>
        </authorList>
    </citation>
    <scope>NUCLEOTIDE SEQUENCE [LARGE SCALE GENOMIC DNA]</scope>
    <source>
        <strain evidence="2 3">SM1</strain>
    </source>
</reference>
<accession>M5RQN1</accession>
<dbReference type="InterPro" id="IPR011051">
    <property type="entry name" value="RmlC_Cupin_sf"/>
</dbReference>
<dbReference type="InterPro" id="IPR013096">
    <property type="entry name" value="Cupin_2"/>
</dbReference>
<proteinExistence type="predicted"/>
<name>M5RQN1_9BACT</name>
<dbReference type="Pfam" id="PF07883">
    <property type="entry name" value="Cupin_2"/>
    <property type="match status" value="1"/>
</dbReference>
<dbReference type="SUPFAM" id="SSF51182">
    <property type="entry name" value="RmlC-like cupins"/>
    <property type="match status" value="1"/>
</dbReference>
<gene>
    <name evidence="2" type="ORF">RMSM_06795</name>
</gene>